<dbReference type="SUPFAM" id="SSF56672">
    <property type="entry name" value="DNA/RNA polymerases"/>
    <property type="match status" value="1"/>
</dbReference>
<dbReference type="RefSeq" id="WP_210646146.1">
    <property type="nucleotide sequence ID" value="NZ_JAGFBU010000003.1"/>
</dbReference>
<accession>A0ABS5CUB3</accession>
<dbReference type="InterPro" id="IPR000477">
    <property type="entry name" value="RT_dom"/>
</dbReference>
<dbReference type="Proteomes" id="UP000674217">
    <property type="component" value="Unassembled WGS sequence"/>
</dbReference>
<sequence>MLDQSFSGSNFNIIFLKENRKGNIKQRHLSQAYFDKHDEFNTVLNEKINLKKSRTLSIQELDAFAEKLEAINKAKEEIRNNVFCEYATIVNNEKSPFCFEIKYDKQNEIYTTKKDGVHFFAIKQLQQNLNKTFKVIQADRNKIIKQTYNLISDGFPKVIIRTDIHKFYESIPQNRLFERFENNTLLSPLSKKLLKRLFYEFERIKDSSIMQPKKGIPRGFGVSAYLSELYMRDIDNEIKSLPDIIYYARYVDDIIAVFCPKTRSQSKNYKEVIKKIINKNELEINDGVEGRSDKTQEISLLENPLQTQKKLEFLGYKFFIKQNKDVILELSDDKIKRYLNRIKLSIENYNKDSKYDEKRARKMLFDRLKFLTGNYHLNHNKKNIKAGIYYSNSMLELNAWRYNSINCLKIRMSILLQKINPPLKIGIDKEYQIGIDKNEIIRFILNKFCFEKGFSEKPFYSFNFNKKEQKYYCKKFRRVTNKFEVIKSIWKDE</sequence>
<evidence type="ECO:0000313" key="3">
    <source>
        <dbReference type="Proteomes" id="UP000674217"/>
    </source>
</evidence>
<organism evidence="2 3">
    <name type="scientific">Flavobacterium flabelliforme</name>
    <dbReference type="NCBI Taxonomy" id="2816119"/>
    <lineage>
        <taxon>Bacteria</taxon>
        <taxon>Pseudomonadati</taxon>
        <taxon>Bacteroidota</taxon>
        <taxon>Flavobacteriia</taxon>
        <taxon>Flavobacteriales</taxon>
        <taxon>Flavobacteriaceae</taxon>
        <taxon>Flavobacterium</taxon>
    </lineage>
</organism>
<dbReference type="EMBL" id="JAGFBU010000003">
    <property type="protein sequence ID" value="MBP4142216.1"/>
    <property type="molecule type" value="Genomic_DNA"/>
</dbReference>
<proteinExistence type="predicted"/>
<dbReference type="Pfam" id="PF00078">
    <property type="entry name" value="RVT_1"/>
    <property type="match status" value="1"/>
</dbReference>
<evidence type="ECO:0000313" key="2">
    <source>
        <dbReference type="EMBL" id="MBP4142216.1"/>
    </source>
</evidence>
<feature type="domain" description="Reverse transcriptase" evidence="1">
    <location>
        <begin position="52"/>
        <end position="318"/>
    </location>
</feature>
<dbReference type="NCBIfam" id="NF041747">
    <property type="entry name" value="Drt3a"/>
    <property type="match status" value="1"/>
</dbReference>
<dbReference type="PROSITE" id="PS50878">
    <property type="entry name" value="RT_POL"/>
    <property type="match status" value="1"/>
</dbReference>
<dbReference type="CDD" id="cd01646">
    <property type="entry name" value="RT_Bac_retron_I"/>
    <property type="match status" value="1"/>
</dbReference>
<comment type="caution">
    <text evidence="2">The sequence shown here is derived from an EMBL/GenBank/DDBJ whole genome shotgun (WGS) entry which is preliminary data.</text>
</comment>
<evidence type="ECO:0000259" key="1">
    <source>
        <dbReference type="PROSITE" id="PS50878"/>
    </source>
</evidence>
<keyword evidence="2" id="KW-0808">Transferase</keyword>
<keyword evidence="3" id="KW-1185">Reference proteome</keyword>
<protein>
    <submittedName>
        <fullName evidence="2">RNA-directed DNA polymerase</fullName>
    </submittedName>
</protein>
<dbReference type="InterPro" id="IPR043502">
    <property type="entry name" value="DNA/RNA_pol_sf"/>
</dbReference>
<dbReference type="GO" id="GO:0003964">
    <property type="term" value="F:RNA-directed DNA polymerase activity"/>
    <property type="evidence" value="ECO:0007669"/>
    <property type="project" value="UniProtKB-KW"/>
</dbReference>
<keyword evidence="2" id="KW-0548">Nucleotidyltransferase</keyword>
<reference evidence="2 3" key="1">
    <citation type="submission" date="2021-03" db="EMBL/GenBank/DDBJ databases">
        <title>Flavobacterium Flabelliformis Sp. Nov. And Flavobacterium Geliluteum Sp. Nov., Two Novel Multidrug Resistant Psychrophilic Species Isolated From Antarctica.</title>
        <authorList>
            <person name="Kralova S."/>
            <person name="Busse H.J."/>
            <person name="Bezdicek M."/>
            <person name="Nykrynova M."/>
            <person name="Kroupova E."/>
            <person name="Krsek D."/>
            <person name="Sedlacek I."/>
        </authorList>
    </citation>
    <scope>NUCLEOTIDE SEQUENCE [LARGE SCALE GENOMIC DNA]</scope>
    <source>
        <strain evidence="2 3">P4023</strain>
    </source>
</reference>
<keyword evidence="2" id="KW-0695">RNA-directed DNA polymerase</keyword>
<gene>
    <name evidence="2" type="ORF">J3S90_10420</name>
</gene>
<name>A0ABS5CUB3_9FLAO</name>